<reference evidence="1 2" key="1">
    <citation type="submission" date="2022-03" db="EMBL/GenBank/DDBJ databases">
        <title>Isotopic signatures of nitrous oxide derived from detoxification processes.</title>
        <authorList>
            <person name="Behrendt U."/>
            <person name="Buchen C."/>
            <person name="Well R."/>
            <person name="Ulrich A."/>
            <person name="Rohe L."/>
            <person name="Kolb S."/>
            <person name="Schloter M."/>
            <person name="Horn M.A."/>
            <person name="Augustin J."/>
        </authorList>
    </citation>
    <scope>NUCLEOTIDE SEQUENCE [LARGE SCALE GENOMIC DNA]</scope>
    <source>
        <strain evidence="1 2">S4-C24</strain>
    </source>
</reference>
<dbReference type="RefSeq" id="WP_241912939.1">
    <property type="nucleotide sequence ID" value="NZ_CP093326.1"/>
</dbReference>
<name>A0ABY3W4X2_9MICC</name>
<dbReference type="Pfam" id="PF11855">
    <property type="entry name" value="DUF3375"/>
    <property type="match status" value="1"/>
</dbReference>
<evidence type="ECO:0000313" key="2">
    <source>
        <dbReference type="Proteomes" id="UP000829069"/>
    </source>
</evidence>
<accession>A0ABY3W4X2</accession>
<dbReference type="Proteomes" id="UP000829069">
    <property type="component" value="Chromosome"/>
</dbReference>
<proteinExistence type="predicted"/>
<evidence type="ECO:0000313" key="1">
    <source>
        <dbReference type="EMBL" id="UNK44471.1"/>
    </source>
</evidence>
<dbReference type="EMBL" id="CP093326">
    <property type="protein sequence ID" value="UNK44471.1"/>
    <property type="molecule type" value="Genomic_DNA"/>
</dbReference>
<sequence length="487" mass="54055">MSFTQNALARWQELQALAATPGLKLASASPWVPALFRTAFTRSRPQLPLEEFHRSTDSFLAELRRAGVELRVDWSARQYADDWVARRYLSRLREDGRFVYEPTETTVRFLEYLDGLTGTSSSLNSSRLATLLTRVEALAHETDPDPEARITVLQAEIAQRQEKIRALEAGEAPASLPDATAVEAARDVLALAAGLPADFKRMRDGLELMLHTLRAEIVESNATKGITMGEVLEADKRLRGTSEGRTYESFTAFLNDEEQQQRFRQAIAEVLERDFADALDAEDRRALQRLMPQLRAQSAEIHRIYGRLSESMHTFVQSDDVRESIQLRQAIRAAEAAILKSRRSLPGRRAVIPAPELFGSGFESVSMVRLYDPQDHQAPAKLPAPPAFTEADIHRVLRTPQADAAVLSHAVRTAVEARGPAPLSAVYAQLEPQHRHLNSLRWLLQHALNSGGTLDADASDTVTLIQIDGSERTAVLPAVTFTKAADS</sequence>
<gene>
    <name evidence="1" type="ORF">MNQ99_10700</name>
</gene>
<keyword evidence="2" id="KW-1185">Reference proteome</keyword>
<dbReference type="InterPro" id="IPR021804">
    <property type="entry name" value="DUF3375"/>
</dbReference>
<organism evidence="1 2">
    <name type="scientific">Arthrobacter sulfonylureivorans</name>
    <dbReference type="NCBI Taxonomy" id="2486855"/>
    <lineage>
        <taxon>Bacteria</taxon>
        <taxon>Bacillati</taxon>
        <taxon>Actinomycetota</taxon>
        <taxon>Actinomycetes</taxon>
        <taxon>Micrococcales</taxon>
        <taxon>Micrococcaceae</taxon>
        <taxon>Arthrobacter</taxon>
    </lineage>
</organism>
<protein>
    <submittedName>
        <fullName evidence="1">DUF3375 domain-containing protein</fullName>
    </submittedName>
</protein>